<dbReference type="AlphaFoldDB" id="A0A6A6TW42"/>
<evidence type="ECO:0000259" key="1">
    <source>
        <dbReference type="Pfam" id="PF20150"/>
    </source>
</evidence>
<sequence>MSGPAMHLLATSGAEANRYPKRNRTAISYVETAEVSDGDNYEHNIANEPSSPVSKNKIKTLRKAKMSKTLSENDSPTRHIFPFMKLPPELRNEIYRTCLVVDDKPLTILHPPPQHPRQIKIKRTKQKSLKFLQNGPHQKGRRRYCNEIAVPQLIPKILRICKDIRTEACPMLYSNVFEFESARAVQSFLLAVGQNNYPLLQRVWFSKNQVIRFGRRHEMLITFHLLSACVNIIEIKMDAYLPETYIDRIICVDDSFQVNYLVSMLWEFSGPWFRAIAQAKRNIFAGLEVFKICRNFWEDVCRWLCTDASRRLSTYWSLSYFRHIQGHFLHQIPEKAVQLEDCVTEQLKSILRREMAVFGADDEGSF</sequence>
<reference evidence="2" key="1">
    <citation type="journal article" date="2020" name="Stud. Mycol.">
        <title>101 Dothideomycetes genomes: a test case for predicting lifestyles and emergence of pathogens.</title>
        <authorList>
            <person name="Haridas S."/>
            <person name="Albert R."/>
            <person name="Binder M."/>
            <person name="Bloem J."/>
            <person name="Labutti K."/>
            <person name="Salamov A."/>
            <person name="Andreopoulos B."/>
            <person name="Baker S."/>
            <person name="Barry K."/>
            <person name="Bills G."/>
            <person name="Bluhm B."/>
            <person name="Cannon C."/>
            <person name="Castanera R."/>
            <person name="Culley D."/>
            <person name="Daum C."/>
            <person name="Ezra D."/>
            <person name="Gonzalez J."/>
            <person name="Henrissat B."/>
            <person name="Kuo A."/>
            <person name="Liang C."/>
            <person name="Lipzen A."/>
            <person name="Lutzoni F."/>
            <person name="Magnuson J."/>
            <person name="Mondo S."/>
            <person name="Nolan M."/>
            <person name="Ohm R."/>
            <person name="Pangilinan J."/>
            <person name="Park H.-J."/>
            <person name="Ramirez L."/>
            <person name="Alfaro M."/>
            <person name="Sun H."/>
            <person name="Tritt A."/>
            <person name="Yoshinaga Y."/>
            <person name="Zwiers L.-H."/>
            <person name="Turgeon B."/>
            <person name="Goodwin S."/>
            <person name="Spatafora J."/>
            <person name="Crous P."/>
            <person name="Grigoriev I."/>
        </authorList>
    </citation>
    <scope>NUCLEOTIDE SEQUENCE</scope>
    <source>
        <strain evidence="2">CBS 115976</strain>
    </source>
</reference>
<dbReference type="InterPro" id="IPR038883">
    <property type="entry name" value="AN11006-like"/>
</dbReference>
<protein>
    <recommendedName>
        <fullName evidence="1">2EXR domain-containing protein</fullName>
    </recommendedName>
</protein>
<dbReference type="Pfam" id="PF20150">
    <property type="entry name" value="2EXR"/>
    <property type="match status" value="1"/>
</dbReference>
<evidence type="ECO:0000313" key="3">
    <source>
        <dbReference type="Proteomes" id="UP000799302"/>
    </source>
</evidence>
<accession>A0A6A6TW42</accession>
<dbReference type="PANTHER" id="PTHR42085">
    <property type="entry name" value="F-BOX DOMAIN-CONTAINING PROTEIN"/>
    <property type="match status" value="1"/>
</dbReference>
<organism evidence="2 3">
    <name type="scientific">Microthyrium microscopicum</name>
    <dbReference type="NCBI Taxonomy" id="703497"/>
    <lineage>
        <taxon>Eukaryota</taxon>
        <taxon>Fungi</taxon>
        <taxon>Dikarya</taxon>
        <taxon>Ascomycota</taxon>
        <taxon>Pezizomycotina</taxon>
        <taxon>Dothideomycetes</taxon>
        <taxon>Dothideomycetes incertae sedis</taxon>
        <taxon>Microthyriales</taxon>
        <taxon>Microthyriaceae</taxon>
        <taxon>Microthyrium</taxon>
    </lineage>
</organism>
<dbReference type="Proteomes" id="UP000799302">
    <property type="component" value="Unassembled WGS sequence"/>
</dbReference>
<dbReference type="OrthoDB" id="5413827at2759"/>
<dbReference type="InterPro" id="IPR045518">
    <property type="entry name" value="2EXR"/>
</dbReference>
<name>A0A6A6TW42_9PEZI</name>
<proteinExistence type="predicted"/>
<feature type="domain" description="2EXR" evidence="1">
    <location>
        <begin position="82"/>
        <end position="181"/>
    </location>
</feature>
<gene>
    <name evidence="2" type="ORF">BT63DRAFT_465133</name>
</gene>
<dbReference type="PANTHER" id="PTHR42085:SF2">
    <property type="entry name" value="F-BOX DOMAIN-CONTAINING PROTEIN"/>
    <property type="match status" value="1"/>
</dbReference>
<keyword evidence="3" id="KW-1185">Reference proteome</keyword>
<dbReference type="EMBL" id="MU004243">
    <property type="protein sequence ID" value="KAF2664279.1"/>
    <property type="molecule type" value="Genomic_DNA"/>
</dbReference>
<evidence type="ECO:0000313" key="2">
    <source>
        <dbReference type="EMBL" id="KAF2664279.1"/>
    </source>
</evidence>